<evidence type="ECO:0008006" key="4">
    <source>
        <dbReference type="Google" id="ProtNLM"/>
    </source>
</evidence>
<dbReference type="RefSeq" id="WP_161446994.1">
    <property type="nucleotide sequence ID" value="NZ_WYDN01000001.1"/>
</dbReference>
<feature type="transmembrane region" description="Helical" evidence="1">
    <location>
        <begin position="401"/>
        <end position="426"/>
    </location>
</feature>
<organism evidence="2 3">
    <name type="scientific">Glutamicibacter soli</name>
    <dbReference type="NCBI Taxonomy" id="453836"/>
    <lineage>
        <taxon>Bacteria</taxon>
        <taxon>Bacillati</taxon>
        <taxon>Actinomycetota</taxon>
        <taxon>Actinomycetes</taxon>
        <taxon>Micrococcales</taxon>
        <taxon>Micrococcaceae</taxon>
        <taxon>Glutamicibacter</taxon>
    </lineage>
</organism>
<dbReference type="InterPro" id="IPR029052">
    <property type="entry name" value="Metallo-depent_PP-like"/>
</dbReference>
<reference evidence="2 3" key="1">
    <citation type="submission" date="2020-01" db="EMBL/GenBank/DDBJ databases">
        <title>Glutamicibacter soli M275.</title>
        <authorList>
            <person name="Meng X."/>
        </authorList>
    </citation>
    <scope>NUCLEOTIDE SEQUENCE [LARGE SCALE GENOMIC DNA]</scope>
    <source>
        <strain evidence="2 3">M275</strain>
    </source>
</reference>
<dbReference type="PANTHER" id="PTHR34211">
    <property type="entry name" value="CALCINEURIN-LIKE METALLO-PHOSPHOESTERASE SUPERFAMILY PROTEIN"/>
    <property type="match status" value="1"/>
</dbReference>
<evidence type="ECO:0000313" key="2">
    <source>
        <dbReference type="EMBL" id="NAZ14649.1"/>
    </source>
</evidence>
<dbReference type="AlphaFoldDB" id="A0A6L9G0E0"/>
<dbReference type="PANTHER" id="PTHR34211:SF3">
    <property type="entry name" value="CALCINEURIN-LIKE METALLO-PHOSPHOESTERASE SUPERFAMILY PROTEIN"/>
    <property type="match status" value="1"/>
</dbReference>
<dbReference type="EMBL" id="WYDN01000001">
    <property type="protein sequence ID" value="NAZ14649.1"/>
    <property type="molecule type" value="Genomic_DNA"/>
</dbReference>
<evidence type="ECO:0000313" key="3">
    <source>
        <dbReference type="Proteomes" id="UP000477543"/>
    </source>
</evidence>
<feature type="transmembrane region" description="Helical" evidence="1">
    <location>
        <begin position="514"/>
        <end position="545"/>
    </location>
</feature>
<accession>A0A6L9G0E0</accession>
<dbReference type="SUPFAM" id="SSF56300">
    <property type="entry name" value="Metallo-dependent phosphatases"/>
    <property type="match status" value="1"/>
</dbReference>
<dbReference type="Proteomes" id="UP000477543">
    <property type="component" value="Unassembled WGS sequence"/>
</dbReference>
<feature type="transmembrane region" description="Helical" evidence="1">
    <location>
        <begin position="483"/>
        <end position="508"/>
    </location>
</feature>
<feature type="transmembrane region" description="Helical" evidence="1">
    <location>
        <begin position="438"/>
        <end position="462"/>
    </location>
</feature>
<gene>
    <name evidence="2" type="ORF">GT020_00970</name>
</gene>
<comment type="caution">
    <text evidence="2">The sequence shown here is derived from an EMBL/GenBank/DDBJ whole genome shotgun (WGS) entry which is preliminary data.</text>
</comment>
<name>A0A6L9G0E0_9MICC</name>
<proteinExistence type="predicted"/>
<keyword evidence="1" id="KW-0812">Transmembrane</keyword>
<sequence length="633" mass="69592">MNQHELEQFEHELGFRPRPAARWLSPPELVRTGIKALAAQVFLGFMDNREMQSIFPQRAMDLAEFPPQEQGRWIDFIADLGDGFDATYTMAWALAQPELQVQAAQSGQPPVRLPKSQLLVMGGDEVYPAASERAYEDRLVRPYRAASLPGPAAALLALPGNHDWYDGLTAFERIFCQQAKIGGWQTLQSRGYFAARLTNLEANTVQKTWWLVALDSELGSYIDRPQLQYFEAEVTRHLKPGDAIILCVSSPTWEATGTLPDGDPNANNALRYFENHYLLQCTDPATGESTPTGAQIRVRLSGDKHHYARYAQLHEQAGPEDPRREQLLTCGLGGAFLSGARHLSPELLLPPTGSREMVNPAERQRYALAETVFPTPTQERALHWQLANPFSAFFLPWRNPWFSTGLGVVHLACFMFLCTVFSGITGDSYPEALGSGDWVHAVGIVVFLFVVPLLIALLLWLARNARGLVQAGSEASAKSSPMVQPLLIVGLQLLLASAIFTGLIALPWQRNWSAGWITVLLAAVYATVLGAAVGTMVFALHLVFAPPGAVGRLKMTALAYEDGKGFLRMHLRDDGTLVIYPVIADTVVHDWDTGPSTQNQMRPVPADGLPPLRLLENPITVSINGFSTPGGVQ</sequence>
<protein>
    <recommendedName>
        <fullName evidence="4">Metallophosphoesterase</fullName>
    </recommendedName>
</protein>
<keyword evidence="1" id="KW-1133">Transmembrane helix</keyword>
<keyword evidence="1" id="KW-0472">Membrane</keyword>
<evidence type="ECO:0000256" key="1">
    <source>
        <dbReference type="SAM" id="Phobius"/>
    </source>
</evidence>